<reference evidence="1 2" key="1">
    <citation type="submission" date="2018-09" db="EMBL/GenBank/DDBJ databases">
        <title>A high-quality reference genome of wild soybean provides a powerful tool to mine soybean genomes.</title>
        <authorList>
            <person name="Xie M."/>
            <person name="Chung C.Y.L."/>
            <person name="Li M.-W."/>
            <person name="Wong F.-L."/>
            <person name="Chan T.-F."/>
            <person name="Lam H.-M."/>
        </authorList>
    </citation>
    <scope>NUCLEOTIDE SEQUENCE [LARGE SCALE GENOMIC DNA]</scope>
    <source>
        <strain evidence="2">cv. W05</strain>
        <tissue evidence="1">Hypocotyl of etiolated seedlings</tissue>
    </source>
</reference>
<proteinExistence type="predicted"/>
<organism evidence="1 2">
    <name type="scientific">Glycine soja</name>
    <name type="common">Wild soybean</name>
    <dbReference type="NCBI Taxonomy" id="3848"/>
    <lineage>
        <taxon>Eukaryota</taxon>
        <taxon>Viridiplantae</taxon>
        <taxon>Streptophyta</taxon>
        <taxon>Embryophyta</taxon>
        <taxon>Tracheophyta</taxon>
        <taxon>Spermatophyta</taxon>
        <taxon>Magnoliopsida</taxon>
        <taxon>eudicotyledons</taxon>
        <taxon>Gunneridae</taxon>
        <taxon>Pentapetalae</taxon>
        <taxon>rosids</taxon>
        <taxon>fabids</taxon>
        <taxon>Fabales</taxon>
        <taxon>Fabaceae</taxon>
        <taxon>Papilionoideae</taxon>
        <taxon>50 kb inversion clade</taxon>
        <taxon>NPAAA clade</taxon>
        <taxon>indigoferoid/millettioid clade</taxon>
        <taxon>Phaseoleae</taxon>
        <taxon>Glycine</taxon>
        <taxon>Glycine subgen. Soja</taxon>
    </lineage>
</organism>
<gene>
    <name evidence="1" type="ORF">D0Y65_030692</name>
</gene>
<dbReference type="Proteomes" id="UP000289340">
    <property type="component" value="Chromosome 11"/>
</dbReference>
<comment type="caution">
    <text evidence="1">The sequence shown here is derived from an EMBL/GenBank/DDBJ whole genome shotgun (WGS) entry which is preliminary data.</text>
</comment>
<protein>
    <submittedName>
        <fullName evidence="1">Uncharacterized protein</fullName>
    </submittedName>
</protein>
<evidence type="ECO:0000313" key="2">
    <source>
        <dbReference type="Proteomes" id="UP000289340"/>
    </source>
</evidence>
<dbReference type="AlphaFoldDB" id="A0A445I4N4"/>
<keyword evidence="2" id="KW-1185">Reference proteome</keyword>
<accession>A0A445I4N4</accession>
<dbReference type="EMBL" id="QZWG01000011">
    <property type="protein sequence ID" value="RZB81047.1"/>
    <property type="molecule type" value="Genomic_DNA"/>
</dbReference>
<name>A0A445I4N4_GLYSO</name>
<evidence type="ECO:0000313" key="1">
    <source>
        <dbReference type="EMBL" id="RZB81047.1"/>
    </source>
</evidence>
<sequence>MWLGVFLRGKGYLGIGMGGFGVAETVMVGSRGGGICSGGGYLGFGLGRRMFEKKTTSKTKKKKRKTKWKRNRRVRISHPHRRAYGFRSVSRLSFSSINYSVLMLIMLLLMKIGGPEVKVNPDVIGTLEEDGLKFVGKDESGK</sequence>